<keyword evidence="3" id="KW-0731">Sigma factor</keyword>
<dbReference type="InterPro" id="IPR013324">
    <property type="entry name" value="RNA_pol_sigma_r3/r4-like"/>
</dbReference>
<dbReference type="InterPro" id="IPR013325">
    <property type="entry name" value="RNA_pol_sigma_r2"/>
</dbReference>
<dbReference type="GO" id="GO:0006352">
    <property type="term" value="P:DNA-templated transcription initiation"/>
    <property type="evidence" value="ECO:0007669"/>
    <property type="project" value="InterPro"/>
</dbReference>
<feature type="domain" description="RNA polymerase sigma-70 region 2" evidence="5">
    <location>
        <begin position="25"/>
        <end position="91"/>
    </location>
</feature>
<organism evidence="7 8">
    <name type="scientific">Mucilaginibacter gossypiicola</name>
    <dbReference type="NCBI Taxonomy" id="551995"/>
    <lineage>
        <taxon>Bacteria</taxon>
        <taxon>Pseudomonadati</taxon>
        <taxon>Bacteroidota</taxon>
        <taxon>Sphingobacteriia</taxon>
        <taxon>Sphingobacteriales</taxon>
        <taxon>Sphingobacteriaceae</taxon>
        <taxon>Mucilaginibacter</taxon>
    </lineage>
</organism>
<evidence type="ECO:0000256" key="4">
    <source>
        <dbReference type="ARBA" id="ARBA00023163"/>
    </source>
</evidence>
<dbReference type="InterPro" id="IPR039425">
    <property type="entry name" value="RNA_pol_sigma-70-like"/>
</dbReference>
<dbReference type="STRING" id="551995.SAMN05192574_103594"/>
<sequence length="198" mass="23123">MLIQLDESELLGRLSKGDRKAFTVLYNRNINNLYRYIYLICRSAELTEEIVQCVFIKIWERRESLTNIVSFQSYVYRAAKNLLLDHIKKSKTEAQVLVMVQPISEESSERSDAKINYKDFYLMAQDAINLLPEKRRQIVELRTKDELSLDEIAEKLSISKATVKKQLYSGMDFVRKHMLAHGELTIGVFLVGAWKHLF</sequence>
<evidence type="ECO:0000259" key="5">
    <source>
        <dbReference type="Pfam" id="PF04542"/>
    </source>
</evidence>
<dbReference type="Pfam" id="PF08281">
    <property type="entry name" value="Sigma70_r4_2"/>
    <property type="match status" value="1"/>
</dbReference>
<dbReference type="NCBIfam" id="TIGR02937">
    <property type="entry name" value="sigma70-ECF"/>
    <property type="match status" value="1"/>
</dbReference>
<feature type="domain" description="RNA polymerase sigma factor 70 region 4 type 2" evidence="6">
    <location>
        <begin position="123"/>
        <end position="169"/>
    </location>
</feature>
<dbReference type="EMBL" id="FOCL01000003">
    <property type="protein sequence ID" value="SEN58310.1"/>
    <property type="molecule type" value="Genomic_DNA"/>
</dbReference>
<dbReference type="Proteomes" id="UP000198942">
    <property type="component" value="Unassembled WGS sequence"/>
</dbReference>
<dbReference type="SUPFAM" id="SSF88659">
    <property type="entry name" value="Sigma3 and sigma4 domains of RNA polymerase sigma factors"/>
    <property type="match status" value="1"/>
</dbReference>
<reference evidence="8" key="1">
    <citation type="submission" date="2016-10" db="EMBL/GenBank/DDBJ databases">
        <authorList>
            <person name="Varghese N."/>
            <person name="Submissions S."/>
        </authorList>
    </citation>
    <scope>NUCLEOTIDE SEQUENCE [LARGE SCALE GENOMIC DNA]</scope>
    <source>
        <strain evidence="8">Gh-48</strain>
    </source>
</reference>
<evidence type="ECO:0000256" key="3">
    <source>
        <dbReference type="ARBA" id="ARBA00023082"/>
    </source>
</evidence>
<dbReference type="InterPro" id="IPR013249">
    <property type="entry name" value="RNA_pol_sigma70_r4_t2"/>
</dbReference>
<dbReference type="PANTHER" id="PTHR43133:SF46">
    <property type="entry name" value="RNA POLYMERASE SIGMA-70 FACTOR ECF SUBFAMILY"/>
    <property type="match status" value="1"/>
</dbReference>
<name>A0A1H8HPU8_9SPHI</name>
<evidence type="ECO:0000313" key="7">
    <source>
        <dbReference type="EMBL" id="SEN58310.1"/>
    </source>
</evidence>
<dbReference type="InterPro" id="IPR036388">
    <property type="entry name" value="WH-like_DNA-bd_sf"/>
</dbReference>
<dbReference type="Gene3D" id="1.10.10.10">
    <property type="entry name" value="Winged helix-like DNA-binding domain superfamily/Winged helix DNA-binding domain"/>
    <property type="match status" value="1"/>
</dbReference>
<dbReference type="InterPro" id="IPR007627">
    <property type="entry name" value="RNA_pol_sigma70_r2"/>
</dbReference>
<keyword evidence="8" id="KW-1185">Reference proteome</keyword>
<evidence type="ECO:0000313" key="8">
    <source>
        <dbReference type="Proteomes" id="UP000198942"/>
    </source>
</evidence>
<dbReference type="RefSeq" id="WP_091210906.1">
    <property type="nucleotide sequence ID" value="NZ_FOCL01000003.1"/>
</dbReference>
<protein>
    <submittedName>
        <fullName evidence="7">RNA polymerase sigma-70 factor, ECF subfamily</fullName>
    </submittedName>
</protein>
<comment type="similarity">
    <text evidence="1">Belongs to the sigma-70 factor family. ECF subfamily.</text>
</comment>
<keyword evidence="4" id="KW-0804">Transcription</keyword>
<dbReference type="Pfam" id="PF04542">
    <property type="entry name" value="Sigma70_r2"/>
    <property type="match status" value="1"/>
</dbReference>
<gene>
    <name evidence="7" type="ORF">SAMN05192574_103594</name>
</gene>
<dbReference type="OrthoDB" id="799938at2"/>
<evidence type="ECO:0000259" key="6">
    <source>
        <dbReference type="Pfam" id="PF08281"/>
    </source>
</evidence>
<dbReference type="SUPFAM" id="SSF88946">
    <property type="entry name" value="Sigma2 domain of RNA polymerase sigma factors"/>
    <property type="match status" value="1"/>
</dbReference>
<dbReference type="InterPro" id="IPR014284">
    <property type="entry name" value="RNA_pol_sigma-70_dom"/>
</dbReference>
<evidence type="ECO:0000256" key="1">
    <source>
        <dbReference type="ARBA" id="ARBA00010641"/>
    </source>
</evidence>
<dbReference type="PANTHER" id="PTHR43133">
    <property type="entry name" value="RNA POLYMERASE ECF-TYPE SIGMA FACTO"/>
    <property type="match status" value="1"/>
</dbReference>
<dbReference type="AlphaFoldDB" id="A0A1H8HPU8"/>
<proteinExistence type="inferred from homology"/>
<dbReference type="GO" id="GO:0016987">
    <property type="term" value="F:sigma factor activity"/>
    <property type="evidence" value="ECO:0007669"/>
    <property type="project" value="UniProtKB-KW"/>
</dbReference>
<keyword evidence="2" id="KW-0805">Transcription regulation</keyword>
<evidence type="ECO:0000256" key="2">
    <source>
        <dbReference type="ARBA" id="ARBA00023015"/>
    </source>
</evidence>
<accession>A0A1H8HPU8</accession>
<dbReference type="GO" id="GO:0003677">
    <property type="term" value="F:DNA binding"/>
    <property type="evidence" value="ECO:0007669"/>
    <property type="project" value="InterPro"/>
</dbReference>
<dbReference type="Gene3D" id="1.10.1740.10">
    <property type="match status" value="1"/>
</dbReference>